<gene>
    <name evidence="13" type="primary">bioB</name>
    <name evidence="15" type="ORF">JOD17_003290</name>
</gene>
<evidence type="ECO:0000256" key="13">
    <source>
        <dbReference type="HAMAP-Rule" id="MF_01694"/>
    </source>
</evidence>
<keyword evidence="6 13" id="KW-0949">S-adenosyl-L-methionine</keyword>
<dbReference type="InterPro" id="IPR006638">
    <property type="entry name" value="Elp3/MiaA/NifB-like_rSAM"/>
</dbReference>
<evidence type="ECO:0000256" key="3">
    <source>
        <dbReference type="ARBA" id="ARBA00012236"/>
    </source>
</evidence>
<comment type="pathway">
    <text evidence="1 13">Cofactor biosynthesis; biotin biosynthesis; biotin from 7,8-diaminononanoate: step 2/2.</text>
</comment>
<dbReference type="Proteomes" id="UP000741863">
    <property type="component" value="Unassembled WGS sequence"/>
</dbReference>
<comment type="subunit">
    <text evidence="13">Homodimer.</text>
</comment>
<evidence type="ECO:0000256" key="7">
    <source>
        <dbReference type="ARBA" id="ARBA00022714"/>
    </source>
</evidence>
<keyword evidence="11 13" id="KW-0411">Iron-sulfur</keyword>
<dbReference type="SUPFAM" id="SSF102114">
    <property type="entry name" value="Radical SAM enzymes"/>
    <property type="match status" value="1"/>
</dbReference>
<dbReference type="InterPro" id="IPR058240">
    <property type="entry name" value="rSAM_sf"/>
</dbReference>
<dbReference type="SFLD" id="SFLDG01060">
    <property type="entry name" value="BATS_domain_containing"/>
    <property type="match status" value="1"/>
</dbReference>
<evidence type="ECO:0000313" key="16">
    <source>
        <dbReference type="Proteomes" id="UP000741863"/>
    </source>
</evidence>
<dbReference type="PIRSF" id="PIRSF001619">
    <property type="entry name" value="Biotin_synth"/>
    <property type="match status" value="1"/>
</dbReference>
<comment type="catalytic activity">
    <reaction evidence="12 13">
        <text>(4R,5S)-dethiobiotin + (sulfur carrier)-SH + 2 reduced [2Fe-2S]-[ferredoxin] + 2 S-adenosyl-L-methionine = (sulfur carrier)-H + biotin + 2 5'-deoxyadenosine + 2 L-methionine + 2 oxidized [2Fe-2S]-[ferredoxin]</text>
        <dbReference type="Rhea" id="RHEA:22060"/>
        <dbReference type="Rhea" id="RHEA-COMP:10000"/>
        <dbReference type="Rhea" id="RHEA-COMP:10001"/>
        <dbReference type="Rhea" id="RHEA-COMP:14737"/>
        <dbReference type="Rhea" id="RHEA-COMP:14739"/>
        <dbReference type="ChEBI" id="CHEBI:17319"/>
        <dbReference type="ChEBI" id="CHEBI:29917"/>
        <dbReference type="ChEBI" id="CHEBI:33737"/>
        <dbReference type="ChEBI" id="CHEBI:33738"/>
        <dbReference type="ChEBI" id="CHEBI:57586"/>
        <dbReference type="ChEBI" id="CHEBI:57844"/>
        <dbReference type="ChEBI" id="CHEBI:59789"/>
        <dbReference type="ChEBI" id="CHEBI:64428"/>
        <dbReference type="ChEBI" id="CHEBI:149473"/>
        <dbReference type="EC" id="2.8.1.6"/>
    </reaction>
</comment>
<dbReference type="SFLD" id="SFLDS00029">
    <property type="entry name" value="Radical_SAM"/>
    <property type="match status" value="1"/>
</dbReference>
<name>A0ABS2PFI4_9BACL</name>
<dbReference type="NCBIfam" id="TIGR00433">
    <property type="entry name" value="bioB"/>
    <property type="match status" value="1"/>
</dbReference>
<organism evidence="15 16">
    <name type="scientific">Geomicrobium sediminis</name>
    <dbReference type="NCBI Taxonomy" id="1347788"/>
    <lineage>
        <taxon>Bacteria</taxon>
        <taxon>Bacillati</taxon>
        <taxon>Bacillota</taxon>
        <taxon>Bacilli</taxon>
        <taxon>Bacillales</taxon>
        <taxon>Geomicrobium</taxon>
    </lineage>
</organism>
<proteinExistence type="inferred from homology"/>
<evidence type="ECO:0000256" key="4">
    <source>
        <dbReference type="ARBA" id="ARBA00022485"/>
    </source>
</evidence>
<dbReference type="Gene3D" id="3.20.20.70">
    <property type="entry name" value="Aldolase class I"/>
    <property type="match status" value="1"/>
</dbReference>
<dbReference type="CDD" id="cd01335">
    <property type="entry name" value="Radical_SAM"/>
    <property type="match status" value="1"/>
</dbReference>
<comment type="function">
    <text evidence="13">Catalyzes the conversion of dethiobiotin (DTB) to biotin by the insertion of a sulfur atom into dethiobiotin via a radical-based mechanism.</text>
</comment>
<dbReference type="EC" id="2.8.1.6" evidence="3 13"/>
<protein>
    <recommendedName>
        <fullName evidence="3 13">Biotin synthase</fullName>
        <ecNumber evidence="3 13">2.8.1.6</ecNumber>
    </recommendedName>
</protein>
<keyword evidence="16" id="KW-1185">Reference proteome</keyword>
<dbReference type="SFLD" id="SFLDG01278">
    <property type="entry name" value="biotin_synthase_like"/>
    <property type="match status" value="1"/>
</dbReference>
<feature type="binding site" evidence="13">
    <location>
        <position position="271"/>
    </location>
    <ligand>
        <name>[2Fe-2S] cluster</name>
        <dbReference type="ChEBI" id="CHEBI:190135"/>
    </ligand>
</feature>
<dbReference type="InterPro" id="IPR024177">
    <property type="entry name" value="Biotin_synthase"/>
</dbReference>
<evidence type="ECO:0000313" key="15">
    <source>
        <dbReference type="EMBL" id="MBM7634188.1"/>
    </source>
</evidence>
<dbReference type="InterPro" id="IPR007197">
    <property type="entry name" value="rSAM"/>
</dbReference>
<evidence type="ECO:0000259" key="14">
    <source>
        <dbReference type="PROSITE" id="PS51918"/>
    </source>
</evidence>
<evidence type="ECO:0000256" key="8">
    <source>
        <dbReference type="ARBA" id="ARBA00022723"/>
    </source>
</evidence>
<comment type="caution">
    <text evidence="15">The sequence shown here is derived from an EMBL/GenBank/DDBJ whole genome shotgun (WGS) entry which is preliminary data.</text>
</comment>
<dbReference type="GO" id="GO:0004076">
    <property type="term" value="F:biotin synthase activity"/>
    <property type="evidence" value="ECO:0007669"/>
    <property type="project" value="UniProtKB-EC"/>
</dbReference>
<evidence type="ECO:0000256" key="5">
    <source>
        <dbReference type="ARBA" id="ARBA00022679"/>
    </source>
</evidence>
<keyword evidence="5 13" id="KW-0808">Transferase</keyword>
<dbReference type="SMART" id="SM00876">
    <property type="entry name" value="BATS"/>
    <property type="match status" value="1"/>
</dbReference>
<keyword evidence="10 13" id="KW-0408">Iron</keyword>
<keyword evidence="7 13" id="KW-0001">2Fe-2S</keyword>
<evidence type="ECO:0000256" key="6">
    <source>
        <dbReference type="ARBA" id="ARBA00022691"/>
    </source>
</evidence>
<dbReference type="Pfam" id="PF06968">
    <property type="entry name" value="BATS"/>
    <property type="match status" value="1"/>
</dbReference>
<comment type="cofactor">
    <cofactor evidence="13">
        <name>[2Fe-2S] cluster</name>
        <dbReference type="ChEBI" id="CHEBI:190135"/>
    </cofactor>
    <text evidence="13">Binds 1 [2Fe-2S] cluster. The cluster is coordinated with 3 cysteines and 1 arginine.</text>
</comment>
<sequence length="334" mass="36912">MSKWMKLANYVLEGNELTNTEALAILESPDDEILDLSHSAFKIRKHYFGKKVKLNMIINAKSGRCPENCGYCAQSSIAKTPINSYKMVNKDVLVAGAKRAYDLNVGTYCIVASGRGPLKREMDIVVEAVKEIKDTYGMKICACLGILNLEQAQQLKEAGVDRYNHNLNTAETNHDAITTSHTYNDRVATVNVAKESGISPCSGVIVGMKETKQELINVANSLRKLDADSIPVNFLHAIDGTPLQGVNELNPLYCLKVLALLRFINPTKEIRISGGREVNLRSLQPLGLYAANSIFIGDYLTTDGQETSDDYQMLIDLGFEIESVEEMKTLLSQK</sequence>
<dbReference type="RefSeq" id="WP_169967319.1">
    <property type="nucleotide sequence ID" value="NZ_JAFBEC010000010.1"/>
</dbReference>
<dbReference type="InterPro" id="IPR013785">
    <property type="entry name" value="Aldolase_TIM"/>
</dbReference>
<evidence type="ECO:0000256" key="11">
    <source>
        <dbReference type="ARBA" id="ARBA00023014"/>
    </source>
</evidence>
<dbReference type="InterPro" id="IPR010722">
    <property type="entry name" value="BATS_dom"/>
</dbReference>
<keyword evidence="8 13" id="KW-0479">Metal-binding</keyword>
<dbReference type="EMBL" id="JAFBEC010000010">
    <property type="protein sequence ID" value="MBM7634188.1"/>
    <property type="molecule type" value="Genomic_DNA"/>
</dbReference>
<feature type="binding site" evidence="13">
    <location>
        <position position="141"/>
    </location>
    <ligand>
        <name>[2Fe-2S] cluster</name>
        <dbReference type="ChEBI" id="CHEBI:190135"/>
    </ligand>
</feature>
<reference evidence="15 16" key="1">
    <citation type="submission" date="2021-01" db="EMBL/GenBank/DDBJ databases">
        <title>Genomic Encyclopedia of Type Strains, Phase IV (KMG-IV): sequencing the most valuable type-strain genomes for metagenomic binning, comparative biology and taxonomic classification.</title>
        <authorList>
            <person name="Goeker M."/>
        </authorList>
    </citation>
    <scope>NUCLEOTIDE SEQUENCE [LARGE SCALE GENOMIC DNA]</scope>
    <source>
        <strain evidence="15 16">DSM 25540</strain>
    </source>
</reference>
<dbReference type="SMART" id="SM00729">
    <property type="entry name" value="Elp3"/>
    <property type="match status" value="1"/>
</dbReference>
<feature type="binding site" evidence="13">
    <location>
        <position position="72"/>
    </location>
    <ligand>
        <name>[4Fe-4S] cluster</name>
        <dbReference type="ChEBI" id="CHEBI:49883"/>
        <note>4Fe-4S-S-AdoMet</note>
    </ligand>
</feature>
<dbReference type="Pfam" id="PF04055">
    <property type="entry name" value="Radical_SAM"/>
    <property type="match status" value="1"/>
</dbReference>
<feature type="binding site" evidence="13">
    <location>
        <position position="109"/>
    </location>
    <ligand>
        <name>[2Fe-2S] cluster</name>
        <dbReference type="ChEBI" id="CHEBI:190135"/>
    </ligand>
</feature>
<dbReference type="PANTHER" id="PTHR22976">
    <property type="entry name" value="BIOTIN SYNTHASE"/>
    <property type="match status" value="1"/>
</dbReference>
<evidence type="ECO:0000256" key="2">
    <source>
        <dbReference type="ARBA" id="ARBA00010765"/>
    </source>
</evidence>
<feature type="binding site" evidence="13">
    <location>
        <position position="69"/>
    </location>
    <ligand>
        <name>[4Fe-4S] cluster</name>
        <dbReference type="ChEBI" id="CHEBI:49883"/>
        <note>4Fe-4S-S-AdoMet</note>
    </ligand>
</feature>
<evidence type="ECO:0000256" key="1">
    <source>
        <dbReference type="ARBA" id="ARBA00004942"/>
    </source>
</evidence>
<evidence type="ECO:0000256" key="12">
    <source>
        <dbReference type="ARBA" id="ARBA00051157"/>
    </source>
</evidence>
<keyword evidence="4 13" id="KW-0004">4Fe-4S</keyword>
<dbReference type="HAMAP" id="MF_01694">
    <property type="entry name" value="BioB"/>
    <property type="match status" value="1"/>
</dbReference>
<dbReference type="PROSITE" id="PS51918">
    <property type="entry name" value="RADICAL_SAM"/>
    <property type="match status" value="1"/>
</dbReference>
<accession>A0ABS2PFI4</accession>
<dbReference type="PANTHER" id="PTHR22976:SF2">
    <property type="entry name" value="BIOTIN SYNTHASE, MITOCHONDRIAL"/>
    <property type="match status" value="1"/>
</dbReference>
<evidence type="ECO:0000256" key="10">
    <source>
        <dbReference type="ARBA" id="ARBA00023004"/>
    </source>
</evidence>
<comment type="similarity">
    <text evidence="2 13">Belongs to the radical SAM superfamily. Biotin synthase family.</text>
</comment>
<comment type="cofactor">
    <cofactor evidence="13">
        <name>[4Fe-4S] cluster</name>
        <dbReference type="ChEBI" id="CHEBI:49883"/>
    </cofactor>
    <text evidence="13">Binds 1 [4Fe-4S] cluster. The cluster is coordinated with 3 cysteines and an exchangeable S-adenosyl-L-methionine.</text>
</comment>
<evidence type="ECO:0000256" key="9">
    <source>
        <dbReference type="ARBA" id="ARBA00022756"/>
    </source>
</evidence>
<feature type="domain" description="Radical SAM core" evidence="14">
    <location>
        <begin position="47"/>
        <end position="276"/>
    </location>
</feature>
<dbReference type="InterPro" id="IPR002684">
    <property type="entry name" value="Biotin_synth/BioAB"/>
</dbReference>
<feature type="binding site" evidence="13">
    <location>
        <position position="65"/>
    </location>
    <ligand>
        <name>[4Fe-4S] cluster</name>
        <dbReference type="ChEBI" id="CHEBI:49883"/>
        <note>4Fe-4S-S-AdoMet</note>
    </ligand>
</feature>
<feature type="binding site" evidence="13">
    <location>
        <position position="201"/>
    </location>
    <ligand>
        <name>[2Fe-2S] cluster</name>
        <dbReference type="ChEBI" id="CHEBI:190135"/>
    </ligand>
</feature>
<keyword evidence="9 13" id="KW-0093">Biotin biosynthesis</keyword>